<sequence length="45" mass="4934">MKPSELLRLSVREPLSTPVALGQASVTHLVKPCELEERSEIGCTK</sequence>
<dbReference type="Proteomes" id="UP000018144">
    <property type="component" value="Unassembled WGS sequence"/>
</dbReference>
<dbReference type="AlphaFoldDB" id="U4L2C1"/>
<dbReference type="EMBL" id="HF935288">
    <property type="protein sequence ID" value="CCX06423.1"/>
    <property type="molecule type" value="Genomic_DNA"/>
</dbReference>
<protein>
    <submittedName>
        <fullName evidence="1">Uncharacterized protein</fullName>
    </submittedName>
</protein>
<evidence type="ECO:0000313" key="2">
    <source>
        <dbReference type="Proteomes" id="UP000018144"/>
    </source>
</evidence>
<gene>
    <name evidence="1" type="ORF">PCON_06010</name>
</gene>
<organism evidence="1 2">
    <name type="scientific">Pyronema omphalodes (strain CBS 100304)</name>
    <name type="common">Pyronema confluens</name>
    <dbReference type="NCBI Taxonomy" id="1076935"/>
    <lineage>
        <taxon>Eukaryota</taxon>
        <taxon>Fungi</taxon>
        <taxon>Dikarya</taxon>
        <taxon>Ascomycota</taxon>
        <taxon>Pezizomycotina</taxon>
        <taxon>Pezizomycetes</taxon>
        <taxon>Pezizales</taxon>
        <taxon>Pyronemataceae</taxon>
        <taxon>Pyronema</taxon>
    </lineage>
</organism>
<accession>U4L2C1</accession>
<evidence type="ECO:0000313" key="1">
    <source>
        <dbReference type="EMBL" id="CCX06423.1"/>
    </source>
</evidence>
<keyword evidence="2" id="KW-1185">Reference proteome</keyword>
<proteinExistence type="predicted"/>
<reference evidence="1 2" key="1">
    <citation type="journal article" date="2013" name="PLoS Genet.">
        <title>The genome and development-dependent transcriptomes of Pyronema confluens: a window into fungal evolution.</title>
        <authorList>
            <person name="Traeger S."/>
            <person name="Altegoer F."/>
            <person name="Freitag M."/>
            <person name="Gabaldon T."/>
            <person name="Kempken F."/>
            <person name="Kumar A."/>
            <person name="Marcet-Houben M."/>
            <person name="Poggeler S."/>
            <person name="Stajich J.E."/>
            <person name="Nowrousian M."/>
        </authorList>
    </citation>
    <scope>NUCLEOTIDE SEQUENCE [LARGE SCALE GENOMIC DNA]</scope>
    <source>
        <strain evidence="2">CBS 100304</strain>
        <tissue evidence="1">Vegetative mycelium</tissue>
    </source>
</reference>
<name>U4L2C1_PYROM</name>